<dbReference type="KEGG" id="fro:AALO17_04840"/>
<keyword evidence="1 2" id="KW-0238">DNA-binding</keyword>
<sequence>MKRKTSLPEISDAAFRLFREKGYDNVSVMDICHEVGITKPTFYKFAASKDALLSQFYRGADETVRQEMATLDLAGEYIEEIWAGTSCIMKRSQSLGHDLYSHYVIRCLRSHTHPNTAGHELQTDIEAAILKAQESGQIRNLSDPRKIWLSLTNLFLGIGCQWAFGAGEEDVLRACRHGFMITLRPAVQVAEF</sequence>
<protein>
    <recommendedName>
        <fullName evidence="3">HTH tetR-type domain-containing protein</fullName>
    </recommendedName>
</protein>
<evidence type="ECO:0000256" key="1">
    <source>
        <dbReference type="ARBA" id="ARBA00023125"/>
    </source>
</evidence>
<feature type="DNA-binding region" description="H-T-H motif" evidence="2">
    <location>
        <begin position="27"/>
        <end position="46"/>
    </location>
</feature>
<dbReference type="Proteomes" id="UP000069771">
    <property type="component" value="Chromosome"/>
</dbReference>
<dbReference type="STRING" id="1702221.AALO17_04840"/>
<evidence type="ECO:0000259" key="3">
    <source>
        <dbReference type="PROSITE" id="PS50977"/>
    </source>
</evidence>
<dbReference type="InterPro" id="IPR050624">
    <property type="entry name" value="HTH-type_Tx_Regulator"/>
</dbReference>
<dbReference type="PROSITE" id="PS50977">
    <property type="entry name" value="HTH_TETR_2"/>
    <property type="match status" value="1"/>
</dbReference>
<dbReference type="SUPFAM" id="SSF46689">
    <property type="entry name" value="Homeodomain-like"/>
    <property type="match status" value="1"/>
</dbReference>
<evidence type="ECO:0000313" key="5">
    <source>
        <dbReference type="Proteomes" id="UP000069771"/>
    </source>
</evidence>
<dbReference type="Pfam" id="PF00440">
    <property type="entry name" value="TetR_N"/>
    <property type="match status" value="1"/>
</dbReference>
<evidence type="ECO:0000256" key="2">
    <source>
        <dbReference type="PROSITE-ProRule" id="PRU00335"/>
    </source>
</evidence>
<dbReference type="EMBL" id="CP011391">
    <property type="protein sequence ID" value="AMK53618.1"/>
    <property type="molecule type" value="Genomic_DNA"/>
</dbReference>
<dbReference type="RefSeq" id="WP_067554982.1">
    <property type="nucleotide sequence ID" value="NZ_CAMTBT010000018.1"/>
</dbReference>
<reference evidence="4 5" key="1">
    <citation type="journal article" date="2016" name="Gut Pathog.">
        <title>Whole genome sequencing of "Faecalibaculum rodentium" ALO17, isolated from C57BL/6J laboratory mouse feces.</title>
        <authorList>
            <person name="Lim S."/>
            <person name="Chang D.H."/>
            <person name="Ahn S."/>
            <person name="Kim B.C."/>
        </authorList>
    </citation>
    <scope>NUCLEOTIDE SEQUENCE [LARGE SCALE GENOMIC DNA]</scope>
    <source>
        <strain evidence="4 5">Alo17</strain>
    </source>
</reference>
<dbReference type="AlphaFoldDB" id="A0A140DSJ1"/>
<dbReference type="GO" id="GO:0003677">
    <property type="term" value="F:DNA binding"/>
    <property type="evidence" value="ECO:0007669"/>
    <property type="project" value="UniProtKB-UniRule"/>
</dbReference>
<keyword evidence="5" id="KW-1185">Reference proteome</keyword>
<accession>A0A140DSJ1</accession>
<dbReference type="OrthoDB" id="494991at2"/>
<dbReference type="GeneID" id="78477333"/>
<dbReference type="InterPro" id="IPR001647">
    <property type="entry name" value="HTH_TetR"/>
</dbReference>
<organism evidence="4 5">
    <name type="scientific">Faecalibaculum rodentium</name>
    <dbReference type="NCBI Taxonomy" id="1702221"/>
    <lineage>
        <taxon>Bacteria</taxon>
        <taxon>Bacillati</taxon>
        <taxon>Bacillota</taxon>
        <taxon>Erysipelotrichia</taxon>
        <taxon>Erysipelotrichales</taxon>
        <taxon>Erysipelotrichaceae</taxon>
        <taxon>Faecalibaculum</taxon>
    </lineage>
</organism>
<name>A0A140DSJ1_9FIRM</name>
<dbReference type="Gene3D" id="1.10.357.10">
    <property type="entry name" value="Tetracycline Repressor, domain 2"/>
    <property type="match status" value="1"/>
</dbReference>
<feature type="domain" description="HTH tetR-type" evidence="3">
    <location>
        <begin position="4"/>
        <end position="64"/>
    </location>
</feature>
<proteinExistence type="predicted"/>
<dbReference type="PANTHER" id="PTHR43479:SF11">
    <property type="entry name" value="ACREF_ENVCD OPERON REPRESSOR-RELATED"/>
    <property type="match status" value="1"/>
</dbReference>
<dbReference type="PRINTS" id="PR00455">
    <property type="entry name" value="HTHTETR"/>
</dbReference>
<dbReference type="PANTHER" id="PTHR43479">
    <property type="entry name" value="ACREF/ENVCD OPERON REPRESSOR-RELATED"/>
    <property type="match status" value="1"/>
</dbReference>
<evidence type="ECO:0000313" key="4">
    <source>
        <dbReference type="EMBL" id="AMK53618.1"/>
    </source>
</evidence>
<dbReference type="InterPro" id="IPR009057">
    <property type="entry name" value="Homeodomain-like_sf"/>
</dbReference>
<gene>
    <name evidence="4" type="ORF">AALO17_04840</name>
</gene>